<sequence length="378" mass="41802">MSGFVFFAIFVTGFHNTEHTTRFSAPSAPTDLSLETSSLEKRTNQKDQCKCFALIGVLEVKLELLSQALEDTNTKKSATWKKVDEEFCSLNEYLALSIPGLLAARKGMQLSDAAEKIATTSIVDRGVMESRLIVWGHSPEKSCQRSRQSRSLVVSLLSSTTNGFTQTGYIGSQANLSTTKGTDAVEGASLTWAERAKHAELAALFSITDDKVATLLAGDSGVPRNTKERRPQPNKRREIRQIRKLLTDFLVQSTTKTNLVDERQAVNGKNKTDPGKLSESPIRCISPLNIVDPYRFTSVKISLPILSTSTAPTGALMAFMYGEVRQPKIHVAMAESRPPYEFLWLARSSLCSYFFPTKCVTRSHKTPTVHLIYAETPN</sequence>
<proteinExistence type="predicted"/>
<name>G7YRM8_CLOSI</name>
<dbReference type="Proteomes" id="UP000008909">
    <property type="component" value="Unassembled WGS sequence"/>
</dbReference>
<dbReference type="EMBL" id="DF144048">
    <property type="protein sequence ID" value="GAA55608.1"/>
    <property type="molecule type" value="Genomic_DNA"/>
</dbReference>
<reference key="2">
    <citation type="submission" date="2011-10" db="EMBL/GenBank/DDBJ databases">
        <title>The genome and transcriptome sequence of Clonorchis sinensis provide insights into the carcinogenic liver fluke.</title>
        <authorList>
            <person name="Wang X."/>
            <person name="Huang Y."/>
            <person name="Chen W."/>
            <person name="Liu H."/>
            <person name="Guo L."/>
            <person name="Chen Y."/>
            <person name="Luo F."/>
            <person name="Zhou W."/>
            <person name="Sun J."/>
            <person name="Mao Q."/>
            <person name="Liang P."/>
            <person name="Zhou C."/>
            <person name="Tian Y."/>
            <person name="Men J."/>
            <person name="Lv X."/>
            <person name="Huang L."/>
            <person name="Zhou J."/>
            <person name="Hu Y."/>
            <person name="Li R."/>
            <person name="Zhang F."/>
            <person name="Lei H."/>
            <person name="Li X."/>
            <person name="Hu X."/>
            <person name="Liang C."/>
            <person name="Xu J."/>
            <person name="Wu Z."/>
            <person name="Yu X."/>
        </authorList>
    </citation>
    <scope>NUCLEOTIDE SEQUENCE</scope>
    <source>
        <strain>Henan</strain>
    </source>
</reference>
<organism evidence="1 2">
    <name type="scientific">Clonorchis sinensis</name>
    <name type="common">Chinese liver fluke</name>
    <dbReference type="NCBI Taxonomy" id="79923"/>
    <lineage>
        <taxon>Eukaryota</taxon>
        <taxon>Metazoa</taxon>
        <taxon>Spiralia</taxon>
        <taxon>Lophotrochozoa</taxon>
        <taxon>Platyhelminthes</taxon>
        <taxon>Trematoda</taxon>
        <taxon>Digenea</taxon>
        <taxon>Opisthorchiida</taxon>
        <taxon>Opisthorchiata</taxon>
        <taxon>Opisthorchiidae</taxon>
        <taxon>Clonorchis</taxon>
    </lineage>
</organism>
<dbReference type="AlphaFoldDB" id="G7YRM8"/>
<keyword evidence="2" id="KW-1185">Reference proteome</keyword>
<evidence type="ECO:0000313" key="1">
    <source>
        <dbReference type="EMBL" id="GAA55608.1"/>
    </source>
</evidence>
<reference evidence="1" key="1">
    <citation type="journal article" date="2011" name="Genome Biol.">
        <title>The draft genome of the carcinogenic human liver fluke Clonorchis sinensis.</title>
        <authorList>
            <person name="Wang X."/>
            <person name="Chen W."/>
            <person name="Huang Y."/>
            <person name="Sun J."/>
            <person name="Men J."/>
            <person name="Liu H."/>
            <person name="Luo F."/>
            <person name="Guo L."/>
            <person name="Lv X."/>
            <person name="Deng C."/>
            <person name="Zhou C."/>
            <person name="Fan Y."/>
            <person name="Li X."/>
            <person name="Huang L."/>
            <person name="Hu Y."/>
            <person name="Liang C."/>
            <person name="Hu X."/>
            <person name="Xu J."/>
            <person name="Yu X."/>
        </authorList>
    </citation>
    <scope>NUCLEOTIDE SEQUENCE [LARGE SCALE GENOMIC DNA]</scope>
    <source>
        <strain evidence="1">Henan</strain>
    </source>
</reference>
<evidence type="ECO:0000313" key="2">
    <source>
        <dbReference type="Proteomes" id="UP000008909"/>
    </source>
</evidence>
<protein>
    <submittedName>
        <fullName evidence="1">Uncharacterized protein</fullName>
    </submittedName>
</protein>
<accession>G7YRM8</accession>
<gene>
    <name evidence="1" type="ORF">CLF_108466</name>
</gene>